<feature type="compositionally biased region" description="Basic residues" evidence="1">
    <location>
        <begin position="131"/>
        <end position="147"/>
    </location>
</feature>
<feature type="compositionally biased region" description="Low complexity" evidence="1">
    <location>
        <begin position="199"/>
        <end position="208"/>
    </location>
</feature>
<feature type="non-terminal residue" evidence="2">
    <location>
        <position position="1"/>
    </location>
</feature>
<accession>A0A6J4H3H0</accession>
<dbReference type="AlphaFoldDB" id="A0A6J4H3H0"/>
<sequence>DEPLPRDRLHPSRPALAGARRQPRGLRGRRGAGRRERPSHRARTAVHRRARRLLLGHRVRNRLALRAVPRRPAGLRAGAGRGNARLGGFPRQPAVRVRRQRFGRRRPRGADPDGLPQPAPAQAVRAPVLHGRGRRAGSRRPPPRPRLPRQGGPRGGAAVGGVRLELPAAHPAAVHRGRAGRRAGAAAVAHGGAGRGEPGAEAAVGRRL</sequence>
<protein>
    <submittedName>
        <fullName evidence="2">Flavodoxin reductases (Ferredoxin-NADPH reductases) family 1</fullName>
    </submittedName>
</protein>
<organism evidence="2">
    <name type="scientific">uncultured Acetobacteraceae bacterium</name>
    <dbReference type="NCBI Taxonomy" id="169975"/>
    <lineage>
        <taxon>Bacteria</taxon>
        <taxon>Pseudomonadati</taxon>
        <taxon>Pseudomonadota</taxon>
        <taxon>Alphaproteobacteria</taxon>
        <taxon>Acetobacterales</taxon>
        <taxon>Acetobacteraceae</taxon>
        <taxon>environmental samples</taxon>
    </lineage>
</organism>
<feature type="compositionally biased region" description="Basic and acidic residues" evidence="1">
    <location>
        <begin position="1"/>
        <end position="10"/>
    </location>
</feature>
<dbReference type="EMBL" id="CADCTL010000003">
    <property type="protein sequence ID" value="CAA9210396.1"/>
    <property type="molecule type" value="Genomic_DNA"/>
</dbReference>
<gene>
    <name evidence="2" type="ORF">AVDCRST_MAG04-84</name>
</gene>
<feature type="region of interest" description="Disordered" evidence="1">
    <location>
        <begin position="1"/>
        <end position="49"/>
    </location>
</feature>
<reference evidence="2" key="1">
    <citation type="submission" date="2020-02" db="EMBL/GenBank/DDBJ databases">
        <authorList>
            <person name="Meier V. D."/>
        </authorList>
    </citation>
    <scope>NUCLEOTIDE SEQUENCE</scope>
    <source>
        <strain evidence="2">AVDCRST_MAG04</strain>
    </source>
</reference>
<name>A0A6J4H3H0_9PROT</name>
<feature type="region of interest" description="Disordered" evidence="1">
    <location>
        <begin position="74"/>
        <end position="208"/>
    </location>
</feature>
<feature type="compositionally biased region" description="Basic residues" evidence="1">
    <location>
        <begin position="96"/>
        <end position="107"/>
    </location>
</feature>
<evidence type="ECO:0000256" key="1">
    <source>
        <dbReference type="SAM" id="MobiDB-lite"/>
    </source>
</evidence>
<evidence type="ECO:0000313" key="2">
    <source>
        <dbReference type="EMBL" id="CAA9210396.1"/>
    </source>
</evidence>
<feature type="non-terminal residue" evidence="2">
    <location>
        <position position="208"/>
    </location>
</feature>
<proteinExistence type="predicted"/>
<feature type="compositionally biased region" description="Low complexity" evidence="1">
    <location>
        <begin position="74"/>
        <end position="95"/>
    </location>
</feature>
<feature type="compositionally biased region" description="Basic residues" evidence="1">
    <location>
        <begin position="21"/>
        <end position="49"/>
    </location>
</feature>